<evidence type="ECO:0000256" key="1">
    <source>
        <dbReference type="SAM" id="MobiDB-lite"/>
    </source>
</evidence>
<evidence type="ECO:0000313" key="3">
    <source>
        <dbReference type="Proteomes" id="UP000321424"/>
    </source>
</evidence>
<accession>A0A511MLC8</accession>
<gene>
    <name evidence="2" type="ORF">NN4_54660</name>
</gene>
<dbReference type="Proteomes" id="UP000321424">
    <property type="component" value="Unassembled WGS sequence"/>
</dbReference>
<comment type="caution">
    <text evidence="2">The sequence shown here is derived from an EMBL/GenBank/DDBJ whole genome shotgun (WGS) entry which is preliminary data.</text>
</comment>
<name>A0A511MLC8_9NOCA</name>
<protein>
    <submittedName>
        <fullName evidence="2">Uncharacterized protein</fullName>
    </submittedName>
</protein>
<organism evidence="2 3">
    <name type="scientific">Nocardia ninae NBRC 108245</name>
    <dbReference type="NCBI Taxonomy" id="1210091"/>
    <lineage>
        <taxon>Bacteria</taxon>
        <taxon>Bacillati</taxon>
        <taxon>Actinomycetota</taxon>
        <taxon>Actinomycetes</taxon>
        <taxon>Mycobacteriales</taxon>
        <taxon>Nocardiaceae</taxon>
        <taxon>Nocardia</taxon>
    </lineage>
</organism>
<feature type="region of interest" description="Disordered" evidence="1">
    <location>
        <begin position="57"/>
        <end position="78"/>
    </location>
</feature>
<reference evidence="2 3" key="1">
    <citation type="submission" date="2019-07" db="EMBL/GenBank/DDBJ databases">
        <title>Whole genome shotgun sequence of Nocardia ninae NBRC 108245.</title>
        <authorList>
            <person name="Hosoyama A."/>
            <person name="Uohara A."/>
            <person name="Ohji S."/>
            <person name="Ichikawa N."/>
        </authorList>
    </citation>
    <scope>NUCLEOTIDE SEQUENCE [LARGE SCALE GENOMIC DNA]</scope>
    <source>
        <strain evidence="2 3">NBRC 108245</strain>
    </source>
</reference>
<sequence>MLVVPVGLVGLGFLAISISALKEDRARNRWHKEHFARQQQEQSEASGQEQRIFDELRRKYPNLPPPRRRRSSPPSLYGAADVPYLIIRQIRNRW</sequence>
<dbReference type="AlphaFoldDB" id="A0A511MLC8"/>
<keyword evidence="3" id="KW-1185">Reference proteome</keyword>
<dbReference type="EMBL" id="BJXA01000043">
    <property type="protein sequence ID" value="GEM40947.1"/>
    <property type="molecule type" value="Genomic_DNA"/>
</dbReference>
<proteinExistence type="predicted"/>
<evidence type="ECO:0000313" key="2">
    <source>
        <dbReference type="EMBL" id="GEM40947.1"/>
    </source>
</evidence>